<keyword evidence="1" id="KW-0540">Nuclease</keyword>
<name>A0AA97AIQ2_9CYAN</name>
<protein>
    <submittedName>
        <fullName evidence="1">Uma2 family endonuclease</fullName>
    </submittedName>
</protein>
<dbReference type="EMBL" id="CP053586">
    <property type="protein sequence ID" value="WNZ22052.1"/>
    <property type="molecule type" value="Genomic_DNA"/>
</dbReference>
<dbReference type="GO" id="GO:0004519">
    <property type="term" value="F:endonuclease activity"/>
    <property type="evidence" value="ECO:0007669"/>
    <property type="project" value="UniProtKB-KW"/>
</dbReference>
<sequence>MAVGQASSKPLTFDEFLKLPETKPASAFIGGQIIR</sequence>
<gene>
    <name evidence="1" type="ORF">HJG54_03665</name>
</gene>
<accession>A0AA97AIQ2</accession>
<reference evidence="1" key="1">
    <citation type="submission" date="2020-05" db="EMBL/GenBank/DDBJ databases">
        <authorList>
            <person name="Zhu T."/>
            <person name="Keshari N."/>
            <person name="Lu X."/>
        </authorList>
    </citation>
    <scope>NUCLEOTIDE SEQUENCE</scope>
    <source>
        <strain evidence="1">NK1-12</strain>
    </source>
</reference>
<dbReference type="AlphaFoldDB" id="A0AA97AIQ2"/>
<evidence type="ECO:0000313" key="1">
    <source>
        <dbReference type="EMBL" id="WNZ22052.1"/>
    </source>
</evidence>
<keyword evidence="1" id="KW-0378">Hydrolase</keyword>
<organism evidence="1">
    <name type="scientific">Leptolyngbya sp. NK1-12</name>
    <dbReference type="NCBI Taxonomy" id="2547451"/>
    <lineage>
        <taxon>Bacteria</taxon>
        <taxon>Bacillati</taxon>
        <taxon>Cyanobacteriota</taxon>
        <taxon>Cyanophyceae</taxon>
        <taxon>Leptolyngbyales</taxon>
        <taxon>Leptolyngbyaceae</taxon>
        <taxon>Leptolyngbya group</taxon>
        <taxon>Leptolyngbya</taxon>
    </lineage>
</organism>
<proteinExistence type="predicted"/>
<keyword evidence="1" id="KW-0255">Endonuclease</keyword>